<dbReference type="PANTHER" id="PTHR37422">
    <property type="entry name" value="TEICHURONIC ACID BIOSYNTHESIS PROTEIN TUAE"/>
    <property type="match status" value="1"/>
</dbReference>
<evidence type="ECO:0000256" key="1">
    <source>
        <dbReference type="ARBA" id="ARBA00004141"/>
    </source>
</evidence>
<protein>
    <recommendedName>
        <fullName evidence="6">O-antigen ligase-related domain-containing protein</fullName>
    </recommendedName>
</protein>
<reference evidence="7" key="1">
    <citation type="submission" date="2019-08" db="EMBL/GenBank/DDBJ databases">
        <authorList>
            <person name="Kucharzyk K."/>
            <person name="Murdoch R.W."/>
            <person name="Higgins S."/>
            <person name="Loffler F."/>
        </authorList>
    </citation>
    <scope>NUCLEOTIDE SEQUENCE</scope>
</reference>
<evidence type="ECO:0000256" key="3">
    <source>
        <dbReference type="ARBA" id="ARBA00022989"/>
    </source>
</evidence>
<keyword evidence="3 5" id="KW-1133">Transmembrane helix</keyword>
<feature type="transmembrane region" description="Helical" evidence="5">
    <location>
        <begin position="66"/>
        <end position="88"/>
    </location>
</feature>
<dbReference type="AlphaFoldDB" id="A0A645D2G0"/>
<comment type="caution">
    <text evidence="7">The sequence shown here is derived from an EMBL/GenBank/DDBJ whole genome shotgun (WGS) entry which is preliminary data.</text>
</comment>
<dbReference type="GO" id="GO:0016020">
    <property type="term" value="C:membrane"/>
    <property type="evidence" value="ECO:0007669"/>
    <property type="project" value="UniProtKB-SubCell"/>
</dbReference>
<evidence type="ECO:0000259" key="6">
    <source>
        <dbReference type="Pfam" id="PF04932"/>
    </source>
</evidence>
<feature type="domain" description="O-antigen ligase-related" evidence="6">
    <location>
        <begin position="6"/>
        <end position="83"/>
    </location>
</feature>
<evidence type="ECO:0000256" key="5">
    <source>
        <dbReference type="SAM" id="Phobius"/>
    </source>
</evidence>
<feature type="transmembrane region" description="Helical" evidence="5">
    <location>
        <begin position="132"/>
        <end position="149"/>
    </location>
</feature>
<name>A0A645D2G0_9ZZZZ</name>
<dbReference type="PANTHER" id="PTHR37422:SF17">
    <property type="entry name" value="O-ANTIGEN LIGASE"/>
    <property type="match status" value="1"/>
</dbReference>
<gene>
    <name evidence="7" type="ORF">SDC9_130311</name>
</gene>
<feature type="transmembrane region" description="Helical" evidence="5">
    <location>
        <begin position="108"/>
        <end position="126"/>
    </location>
</feature>
<evidence type="ECO:0000256" key="4">
    <source>
        <dbReference type="ARBA" id="ARBA00023136"/>
    </source>
</evidence>
<comment type="subcellular location">
    <subcellularLocation>
        <location evidence="1">Membrane</location>
        <topology evidence="1">Multi-pass membrane protein</topology>
    </subcellularLocation>
</comment>
<accession>A0A645D2G0</accession>
<organism evidence="7">
    <name type="scientific">bioreactor metagenome</name>
    <dbReference type="NCBI Taxonomy" id="1076179"/>
    <lineage>
        <taxon>unclassified sequences</taxon>
        <taxon>metagenomes</taxon>
        <taxon>ecological metagenomes</taxon>
    </lineage>
</organism>
<evidence type="ECO:0000313" key="7">
    <source>
        <dbReference type="EMBL" id="MPM83248.1"/>
    </source>
</evidence>
<dbReference type="Pfam" id="PF04932">
    <property type="entry name" value="Wzy_C"/>
    <property type="match status" value="1"/>
</dbReference>
<evidence type="ECO:0000256" key="2">
    <source>
        <dbReference type="ARBA" id="ARBA00022692"/>
    </source>
</evidence>
<dbReference type="InterPro" id="IPR007016">
    <property type="entry name" value="O-antigen_ligase-rel_domated"/>
</dbReference>
<dbReference type="EMBL" id="VSSQ01032092">
    <property type="protein sequence ID" value="MPM83248.1"/>
    <property type="molecule type" value="Genomic_DNA"/>
</dbReference>
<dbReference type="InterPro" id="IPR051533">
    <property type="entry name" value="WaaL-like"/>
</dbReference>
<proteinExistence type="predicted"/>
<keyword evidence="4 5" id="KW-0472">Membrane</keyword>
<sequence length="155" mass="18298">MRLTEFNDFSQNITRIKLWETTLLMIKEHALLGVGVGNFSYQYDNYIKRFAELKYSDYQIFHPHNVFLQVQAELGVIGIILIISLIIFIIMKLRKYIHETSSSLHKNFYRGFYISFIVFVFIMNMVDDFFSAPKIILIFIVIISIPINSKKLEVM</sequence>
<keyword evidence="2 5" id="KW-0812">Transmembrane</keyword>